<dbReference type="Gene3D" id="3.40.30.120">
    <property type="match status" value="1"/>
</dbReference>
<keyword evidence="3" id="KW-0274">FAD</keyword>
<proteinExistence type="predicted"/>
<dbReference type="Pfam" id="PF01494">
    <property type="entry name" value="FAD_binding_3"/>
    <property type="match status" value="2"/>
</dbReference>
<dbReference type="Gene3D" id="3.30.70.2450">
    <property type="match status" value="1"/>
</dbReference>
<protein>
    <submittedName>
        <fullName evidence="5">Pentachlorophenol 4-monooxygenase</fullName>
        <ecNumber evidence="5">1.14.13.50</ecNumber>
    </submittedName>
</protein>
<dbReference type="PANTHER" id="PTHR43004:SF19">
    <property type="entry name" value="BINDING MONOOXYGENASE, PUTATIVE (JCVI)-RELATED"/>
    <property type="match status" value="1"/>
</dbReference>
<dbReference type="AlphaFoldDB" id="A0A7Z7N9L2"/>
<dbReference type="PRINTS" id="PR00420">
    <property type="entry name" value="RNGMNOXGNASE"/>
</dbReference>
<feature type="domain" description="FAD-binding" evidence="4">
    <location>
        <begin position="3"/>
        <end position="182"/>
    </location>
</feature>
<evidence type="ECO:0000313" key="5">
    <source>
        <dbReference type="EMBL" id="SOJ54779.1"/>
    </source>
</evidence>
<organism evidence="5 6">
    <name type="scientific">Mycobacterium simulans</name>
    <dbReference type="NCBI Taxonomy" id="627089"/>
    <lineage>
        <taxon>Bacteria</taxon>
        <taxon>Bacillati</taxon>
        <taxon>Actinomycetota</taxon>
        <taxon>Actinomycetes</taxon>
        <taxon>Mycobacteriales</taxon>
        <taxon>Mycobacteriaceae</taxon>
        <taxon>Mycobacterium</taxon>
    </lineage>
</organism>
<name>A0A7Z7N9L2_9MYCO</name>
<sequence length="429" mass="46537">MDIQVLIVGGGPTGLTLAIELARRGVHVRILDKAERFATGSRGNGLQPRTLEVFEDLGVLDEVFASGMGAPLMRIYDGIAAVGERRLATEEPPSTDTPFPNPWFVPQWRTEEILRSRLLRYGVQVQLGAEVVAVEQGDPLDGDAVTVHMRSGEVVRARYVVGADGGPSTVRRQLAIPFVGITDDKLRMLQADLRIEGLDHETWATIWRLNVRMAQRFRDGRVFLAGDAAHVHPPTGGQGLNAGVQDAYNLGWKLAAVLAGAPDELLDSYEAERIRVAERILALSAELLAKTVRGSAGALERGAEIRQLDLSYRGGPLTLDDCSSAVLAAGDRAPDAPMLAKGRAARLFTLFAGVHWTLLRFGRGAPYLDHPCVHSYEIGNDILDTDRHIRRAYDIDDCAAVLIRPDGYIGAITTNLAALTAYGNWVLAG</sequence>
<evidence type="ECO:0000259" key="4">
    <source>
        <dbReference type="Pfam" id="PF01494"/>
    </source>
</evidence>
<dbReference type="EC" id="1.14.13.50" evidence="5"/>
<dbReference type="EMBL" id="OCTY01000002">
    <property type="protein sequence ID" value="SOJ54779.1"/>
    <property type="molecule type" value="Genomic_DNA"/>
</dbReference>
<gene>
    <name evidence="5" type="primary">pcpB_1</name>
    <name evidence="5" type="ORF">MSIMFB_02272</name>
</gene>
<dbReference type="RefSeq" id="WP_186242760.1">
    <property type="nucleotide sequence ID" value="NZ_OCTY01000002.1"/>
</dbReference>
<dbReference type="InterPro" id="IPR036188">
    <property type="entry name" value="FAD/NAD-bd_sf"/>
</dbReference>
<dbReference type="GO" id="GO:0071949">
    <property type="term" value="F:FAD binding"/>
    <property type="evidence" value="ECO:0007669"/>
    <property type="project" value="InterPro"/>
</dbReference>
<keyword evidence="5" id="KW-0503">Monooxygenase</keyword>
<dbReference type="InterPro" id="IPR002938">
    <property type="entry name" value="FAD-bd"/>
</dbReference>
<dbReference type="SUPFAM" id="SSF51905">
    <property type="entry name" value="FAD/NAD(P)-binding domain"/>
    <property type="match status" value="1"/>
</dbReference>
<dbReference type="InterPro" id="IPR050641">
    <property type="entry name" value="RIFMO-like"/>
</dbReference>
<keyword evidence="5" id="KW-0560">Oxidoreductase</keyword>
<dbReference type="GO" id="GO:0018677">
    <property type="term" value="F:pentachlorophenol monooxygenase activity"/>
    <property type="evidence" value="ECO:0007669"/>
    <property type="project" value="UniProtKB-EC"/>
</dbReference>
<evidence type="ECO:0000313" key="6">
    <source>
        <dbReference type="Proteomes" id="UP000554965"/>
    </source>
</evidence>
<evidence type="ECO:0000256" key="1">
    <source>
        <dbReference type="ARBA" id="ARBA00001974"/>
    </source>
</evidence>
<keyword evidence="2" id="KW-0285">Flavoprotein</keyword>
<reference evidence="5 6" key="1">
    <citation type="submission" date="2017-10" db="EMBL/GenBank/DDBJ databases">
        <authorList>
            <consortium name="Urmite Genomes"/>
        </authorList>
    </citation>
    <scope>NUCLEOTIDE SEQUENCE [LARGE SCALE GENOMIC DNA]</scope>
    <source>
        <strain evidence="5 6">FB-527</strain>
    </source>
</reference>
<accession>A0A7Z7N9L2</accession>
<dbReference type="Proteomes" id="UP000554965">
    <property type="component" value="Unassembled WGS sequence"/>
</dbReference>
<evidence type="ECO:0000256" key="3">
    <source>
        <dbReference type="ARBA" id="ARBA00022827"/>
    </source>
</evidence>
<comment type="cofactor">
    <cofactor evidence="1">
        <name>FAD</name>
        <dbReference type="ChEBI" id="CHEBI:57692"/>
    </cofactor>
</comment>
<keyword evidence="6" id="KW-1185">Reference proteome</keyword>
<feature type="domain" description="FAD-binding" evidence="4">
    <location>
        <begin position="201"/>
        <end position="282"/>
    </location>
</feature>
<comment type="caution">
    <text evidence="5">The sequence shown here is derived from an EMBL/GenBank/DDBJ whole genome shotgun (WGS) entry which is preliminary data.</text>
</comment>
<evidence type="ECO:0000256" key="2">
    <source>
        <dbReference type="ARBA" id="ARBA00022630"/>
    </source>
</evidence>
<dbReference type="Gene3D" id="3.50.50.60">
    <property type="entry name" value="FAD/NAD(P)-binding domain"/>
    <property type="match status" value="2"/>
</dbReference>
<dbReference type="PANTHER" id="PTHR43004">
    <property type="entry name" value="TRK SYSTEM POTASSIUM UPTAKE PROTEIN"/>
    <property type="match status" value="1"/>
</dbReference>